<dbReference type="EMBL" id="CP042914">
    <property type="protein sequence ID" value="QEG41126.1"/>
    <property type="molecule type" value="Genomic_DNA"/>
</dbReference>
<evidence type="ECO:0000313" key="2">
    <source>
        <dbReference type="EMBL" id="QEG41126.1"/>
    </source>
</evidence>
<keyword evidence="1" id="KW-0812">Transmembrane</keyword>
<protein>
    <submittedName>
        <fullName evidence="2">Uncharacterized protein</fullName>
    </submittedName>
</protein>
<keyword evidence="1" id="KW-1133">Transmembrane helix</keyword>
<gene>
    <name evidence="2" type="ORF">UC8_31450</name>
</gene>
<keyword evidence="1" id="KW-0472">Membrane</keyword>
<organism evidence="2 3">
    <name type="scientific">Roseimaritima ulvae</name>
    <dbReference type="NCBI Taxonomy" id="980254"/>
    <lineage>
        <taxon>Bacteria</taxon>
        <taxon>Pseudomonadati</taxon>
        <taxon>Planctomycetota</taxon>
        <taxon>Planctomycetia</taxon>
        <taxon>Pirellulales</taxon>
        <taxon>Pirellulaceae</taxon>
        <taxon>Roseimaritima</taxon>
    </lineage>
</organism>
<evidence type="ECO:0000256" key="1">
    <source>
        <dbReference type="SAM" id="Phobius"/>
    </source>
</evidence>
<reference evidence="2 3" key="1">
    <citation type="submission" date="2019-08" db="EMBL/GenBank/DDBJ databases">
        <title>Deep-cultivation of Planctomycetes and their phenomic and genomic characterization uncovers novel biology.</title>
        <authorList>
            <person name="Wiegand S."/>
            <person name="Jogler M."/>
            <person name="Boedeker C."/>
            <person name="Pinto D."/>
            <person name="Vollmers J."/>
            <person name="Rivas-Marin E."/>
            <person name="Kohn T."/>
            <person name="Peeters S.H."/>
            <person name="Heuer A."/>
            <person name="Rast P."/>
            <person name="Oberbeckmann S."/>
            <person name="Bunk B."/>
            <person name="Jeske O."/>
            <person name="Meyerdierks A."/>
            <person name="Storesund J.E."/>
            <person name="Kallscheuer N."/>
            <person name="Luecker S."/>
            <person name="Lage O.M."/>
            <person name="Pohl T."/>
            <person name="Merkel B.J."/>
            <person name="Hornburger P."/>
            <person name="Mueller R.-W."/>
            <person name="Bruemmer F."/>
            <person name="Labrenz M."/>
            <person name="Spormann A.M."/>
            <person name="Op den Camp H."/>
            <person name="Overmann J."/>
            <person name="Amann R."/>
            <person name="Jetten M.S.M."/>
            <person name="Mascher T."/>
            <person name="Medema M.H."/>
            <person name="Devos D.P."/>
            <person name="Kaster A.-K."/>
            <person name="Ovreas L."/>
            <person name="Rohde M."/>
            <person name="Galperin M.Y."/>
            <person name="Jogler C."/>
        </authorList>
    </citation>
    <scope>NUCLEOTIDE SEQUENCE [LARGE SCALE GENOMIC DNA]</scope>
    <source>
        <strain evidence="2 3">UC8</strain>
    </source>
</reference>
<keyword evidence="3" id="KW-1185">Reference proteome</keyword>
<dbReference type="OrthoDB" id="9996554at2"/>
<dbReference type="KEGG" id="rul:UC8_31450"/>
<proteinExistence type="predicted"/>
<dbReference type="AlphaFoldDB" id="A0A5B9QVK4"/>
<dbReference type="RefSeq" id="WP_068131941.1">
    <property type="nucleotide sequence ID" value="NZ_CP042914.1"/>
</dbReference>
<feature type="transmembrane region" description="Helical" evidence="1">
    <location>
        <begin position="7"/>
        <end position="32"/>
    </location>
</feature>
<name>A0A5B9QVK4_9BACT</name>
<evidence type="ECO:0000313" key="3">
    <source>
        <dbReference type="Proteomes" id="UP000325286"/>
    </source>
</evidence>
<sequence length="532" mass="58568">MRVVKVLIVLVVVMMVAVPVGVVGLLTVVAAIGQSASSEFDELQDVQTVAHEAAEVHVDADTSDTVNTDAADAPETNMDGQIKRQAGNVTLYCEPQVVAGQAEAVLLVLNSKCLLGASDFDYAFEMSQSSAGIQLKLLDEPEREFCRQMQPVYSSMATILSHICCSGQPLQIQMFPNDASEAVVAASRDDVAGCWFDNSQSVFFDQVYPAADRLDIIAGLRNLGLLGSPSDLVHFFYRRASDLGEVDVIGNRKRLADIPPTALLATLRHRALHCSLELFDGQATKFAITDTKFQAISSFEHVPPFTPTRRAQNGCMLFLGDDSISQETLDAIAARTTNVPGREITVDFWLRNTEDGYAVLVPSTDELLASEEEFENAMYSVGRCINSELPQDASLVMIGCDFDFHAKQTVPVSDRAAAYLARNNNRLDYWHPFDQAFADRVADYFEAQGLFAENGAAHVEIFQTAQPQAYPCVQLYVNPENFSADMAGQVEAFSRQMAAELFPDQVSVFQLCDARGRPLPDFVWYHPFNRPR</sequence>
<accession>A0A5B9QVK4</accession>
<dbReference type="Proteomes" id="UP000325286">
    <property type="component" value="Chromosome"/>
</dbReference>